<protein>
    <submittedName>
        <fullName evidence="1">Cadherin-86C</fullName>
    </submittedName>
</protein>
<dbReference type="Gene3D" id="2.60.40.60">
    <property type="entry name" value="Cadherins"/>
    <property type="match status" value="1"/>
</dbReference>
<dbReference type="AlphaFoldDB" id="A0A8D9BUD9"/>
<dbReference type="GO" id="GO:0005509">
    <property type="term" value="F:calcium ion binding"/>
    <property type="evidence" value="ECO:0007669"/>
    <property type="project" value="InterPro"/>
</dbReference>
<dbReference type="InterPro" id="IPR015919">
    <property type="entry name" value="Cadherin-like_sf"/>
</dbReference>
<dbReference type="GO" id="GO:0016020">
    <property type="term" value="C:membrane"/>
    <property type="evidence" value="ECO:0007669"/>
    <property type="project" value="InterPro"/>
</dbReference>
<organism evidence="1">
    <name type="scientific">Cacopsylla melanoneura</name>
    <dbReference type="NCBI Taxonomy" id="428564"/>
    <lineage>
        <taxon>Eukaryota</taxon>
        <taxon>Metazoa</taxon>
        <taxon>Ecdysozoa</taxon>
        <taxon>Arthropoda</taxon>
        <taxon>Hexapoda</taxon>
        <taxon>Insecta</taxon>
        <taxon>Pterygota</taxon>
        <taxon>Neoptera</taxon>
        <taxon>Paraneoptera</taxon>
        <taxon>Hemiptera</taxon>
        <taxon>Sternorrhyncha</taxon>
        <taxon>Psylloidea</taxon>
        <taxon>Psyllidae</taxon>
        <taxon>Psyllinae</taxon>
        <taxon>Cacopsylla</taxon>
    </lineage>
</organism>
<accession>A0A8D9BUD9</accession>
<reference evidence="1" key="1">
    <citation type="submission" date="2021-05" db="EMBL/GenBank/DDBJ databases">
        <authorList>
            <person name="Alioto T."/>
            <person name="Alioto T."/>
            <person name="Gomez Garrido J."/>
        </authorList>
    </citation>
    <scope>NUCLEOTIDE SEQUENCE</scope>
</reference>
<evidence type="ECO:0000313" key="1">
    <source>
        <dbReference type="EMBL" id="CAG6788857.1"/>
    </source>
</evidence>
<dbReference type="SUPFAM" id="SSF49313">
    <property type="entry name" value="Cadherin-like"/>
    <property type="match status" value="1"/>
</dbReference>
<name>A0A8D9BUD9_9HEMI</name>
<proteinExistence type="predicted"/>
<dbReference type="EMBL" id="HBUF01661977">
    <property type="protein sequence ID" value="CAG6788857.1"/>
    <property type="molecule type" value="Transcribed_RNA"/>
</dbReference>
<sequence length="133" mass="15163">MLMILAEEERKDLSEPSPQSSTATLALVFDQAINTPPYFENVQYITHLDENSPQGTALVFSETFHTQVTDDNMGKNGIFSLTLENDNGTFEIWPSVVERKAQFTIRVRNNKLLDYEKTQAVSFHVSENEEPTY</sequence>